<reference evidence="4" key="1">
    <citation type="journal article" date="2019" name="Int. J. Syst. Evol. Microbiol.">
        <title>The Global Catalogue of Microorganisms (GCM) 10K type strain sequencing project: providing services to taxonomists for standard genome sequencing and annotation.</title>
        <authorList>
            <consortium name="The Broad Institute Genomics Platform"/>
            <consortium name="The Broad Institute Genome Sequencing Center for Infectious Disease"/>
            <person name="Wu L."/>
            <person name="Ma J."/>
        </authorList>
    </citation>
    <scope>NUCLEOTIDE SEQUENCE [LARGE SCALE GENOMIC DNA]</scope>
    <source>
        <strain evidence="4">IBRC-M 10908</strain>
    </source>
</reference>
<gene>
    <name evidence="3" type="ORF">ACFPET_07850</name>
</gene>
<feature type="transmembrane region" description="Helical" evidence="2">
    <location>
        <begin position="14"/>
        <end position="39"/>
    </location>
</feature>
<keyword evidence="2" id="KW-0812">Transmembrane</keyword>
<keyword evidence="2" id="KW-1133">Transmembrane helix</keyword>
<evidence type="ECO:0000256" key="2">
    <source>
        <dbReference type="SAM" id="Phobius"/>
    </source>
</evidence>
<keyword evidence="4" id="KW-1185">Reference proteome</keyword>
<organism evidence="3 4">
    <name type="scientific">Salininema proteolyticum</name>
    <dbReference type="NCBI Taxonomy" id="1607685"/>
    <lineage>
        <taxon>Bacteria</taxon>
        <taxon>Bacillati</taxon>
        <taxon>Actinomycetota</taxon>
        <taxon>Actinomycetes</taxon>
        <taxon>Glycomycetales</taxon>
        <taxon>Glycomycetaceae</taxon>
        <taxon>Salininema</taxon>
    </lineage>
</organism>
<keyword evidence="2" id="KW-0472">Membrane</keyword>
<evidence type="ECO:0000313" key="3">
    <source>
        <dbReference type="EMBL" id="MFC4335110.1"/>
    </source>
</evidence>
<dbReference type="Proteomes" id="UP001595823">
    <property type="component" value="Unassembled WGS sequence"/>
</dbReference>
<evidence type="ECO:0000313" key="4">
    <source>
        <dbReference type="Proteomes" id="UP001595823"/>
    </source>
</evidence>
<accession>A0ABV8TWZ4</accession>
<comment type="caution">
    <text evidence="3">The sequence shown here is derived from an EMBL/GenBank/DDBJ whole genome shotgun (WGS) entry which is preliminary data.</text>
</comment>
<evidence type="ECO:0000256" key="1">
    <source>
        <dbReference type="SAM" id="MobiDB-lite"/>
    </source>
</evidence>
<sequence length="77" mass="8247">MSPQSTALNVTEGFLLVSFGIVAFAALAALITYVVWTFVNRRSPKADRPPSIPRPGSEGQEAPADRTADEGAEKRSE</sequence>
<proteinExistence type="predicted"/>
<dbReference type="EMBL" id="JBHSDK010000012">
    <property type="protein sequence ID" value="MFC4335110.1"/>
    <property type="molecule type" value="Genomic_DNA"/>
</dbReference>
<name>A0ABV8TWZ4_9ACTN</name>
<feature type="region of interest" description="Disordered" evidence="1">
    <location>
        <begin position="43"/>
        <end position="77"/>
    </location>
</feature>
<dbReference type="RefSeq" id="WP_380619476.1">
    <property type="nucleotide sequence ID" value="NZ_JBHSDK010000012.1"/>
</dbReference>
<protein>
    <submittedName>
        <fullName evidence="3">Uncharacterized protein</fullName>
    </submittedName>
</protein>
<feature type="compositionally biased region" description="Basic and acidic residues" evidence="1">
    <location>
        <begin position="63"/>
        <end position="77"/>
    </location>
</feature>